<protein>
    <submittedName>
        <fullName evidence="2">Methyltransferase</fullName>
    </submittedName>
</protein>
<evidence type="ECO:0000313" key="2">
    <source>
        <dbReference type="EMBL" id="RPJ64901.1"/>
    </source>
</evidence>
<dbReference type="PIRSF" id="PIRSF031679">
    <property type="entry name" value="Mtase_Alr7345_prd"/>
    <property type="match status" value="1"/>
</dbReference>
<evidence type="ECO:0000256" key="1">
    <source>
        <dbReference type="SAM" id="SignalP"/>
    </source>
</evidence>
<dbReference type="GO" id="GO:0032259">
    <property type="term" value="P:methylation"/>
    <property type="evidence" value="ECO:0007669"/>
    <property type="project" value="UniProtKB-KW"/>
</dbReference>
<dbReference type="InterPro" id="IPR016980">
    <property type="entry name" value="S-AdoMet-dep_MeTrfase_Alr7345"/>
</dbReference>
<keyword evidence="3" id="KW-1185">Reference proteome</keyword>
<organism evidence="2 3">
    <name type="scientific">Alteromonas sediminis</name>
    <dbReference type="NCBI Taxonomy" id="2259342"/>
    <lineage>
        <taxon>Bacteria</taxon>
        <taxon>Pseudomonadati</taxon>
        <taxon>Pseudomonadota</taxon>
        <taxon>Gammaproteobacteria</taxon>
        <taxon>Alteromonadales</taxon>
        <taxon>Alteromonadaceae</taxon>
        <taxon>Alteromonas/Salinimonas group</taxon>
        <taxon>Alteromonas</taxon>
    </lineage>
</organism>
<keyword evidence="1" id="KW-0732">Signal</keyword>
<reference evidence="2 3" key="1">
    <citation type="submission" date="2018-11" db="EMBL/GenBank/DDBJ databases">
        <authorList>
            <person name="Ye M.-Q."/>
            <person name="Du Z.-J."/>
        </authorList>
    </citation>
    <scope>NUCLEOTIDE SEQUENCE [LARGE SCALE GENOMIC DNA]</scope>
    <source>
        <strain evidence="2 3">U0105</strain>
    </source>
</reference>
<keyword evidence="2" id="KW-0489">Methyltransferase</keyword>
<dbReference type="SUPFAM" id="SSF53335">
    <property type="entry name" value="S-adenosyl-L-methionine-dependent methyltransferases"/>
    <property type="match status" value="1"/>
</dbReference>
<gene>
    <name evidence="2" type="ORF">DRW07_16380</name>
</gene>
<sequence>MLMRHLSVVLGSTLLAITLSSYAGHHDMQVDKNALKQVVESRSADDKARDKFRHPAETLAFFKVTPGMTVAEALPGGGWYSKIIVNYLGESGTIYGVNYADDMWARFGFFTEEGIKERIASTNAFPTKVAELTNNGISARGFTFADVPDELAGTADRVLFIRALHNLSRFESEAGKLTEALASTHKLLKKGGMVGVVQHRIPESATEESASGDRGYLKQSFVIDVFEKAGFTLVNSSEINANPKDQPADTDLVWRLPPTYFQTREDTEKKAAVDAIGESDRMTLLFKKK</sequence>
<comment type="caution">
    <text evidence="2">The sequence shown here is derived from an EMBL/GenBank/DDBJ whole genome shotgun (WGS) entry which is preliminary data.</text>
</comment>
<dbReference type="EMBL" id="RPOK01000006">
    <property type="protein sequence ID" value="RPJ64901.1"/>
    <property type="molecule type" value="Genomic_DNA"/>
</dbReference>
<dbReference type="InterPro" id="IPR029063">
    <property type="entry name" value="SAM-dependent_MTases_sf"/>
</dbReference>
<dbReference type="Proteomes" id="UP000275281">
    <property type="component" value="Unassembled WGS sequence"/>
</dbReference>
<feature type="chain" id="PRO_5018174615" evidence="1">
    <location>
        <begin position="24"/>
        <end position="289"/>
    </location>
</feature>
<dbReference type="Gene3D" id="3.40.50.150">
    <property type="entry name" value="Vaccinia Virus protein VP39"/>
    <property type="match status" value="1"/>
</dbReference>
<proteinExistence type="predicted"/>
<dbReference type="OrthoDB" id="9801692at2"/>
<dbReference type="AlphaFoldDB" id="A0A3N5YJQ8"/>
<keyword evidence="2" id="KW-0808">Transferase</keyword>
<evidence type="ECO:0000313" key="3">
    <source>
        <dbReference type="Proteomes" id="UP000275281"/>
    </source>
</evidence>
<accession>A0A3N5YJQ8</accession>
<dbReference type="GO" id="GO:0008168">
    <property type="term" value="F:methyltransferase activity"/>
    <property type="evidence" value="ECO:0007669"/>
    <property type="project" value="UniProtKB-KW"/>
</dbReference>
<dbReference type="RefSeq" id="WP_124029030.1">
    <property type="nucleotide sequence ID" value="NZ_JBHRSN010000013.1"/>
</dbReference>
<name>A0A3N5YJQ8_9ALTE</name>
<feature type="signal peptide" evidence="1">
    <location>
        <begin position="1"/>
        <end position="23"/>
    </location>
</feature>